<evidence type="ECO:0000256" key="4">
    <source>
        <dbReference type="ARBA" id="ARBA00022475"/>
    </source>
</evidence>
<dbReference type="RefSeq" id="WP_128832834.1">
    <property type="nucleotide sequence ID" value="NZ_AP014612.1"/>
</dbReference>
<feature type="transmembrane region" description="Helical" evidence="9">
    <location>
        <begin position="146"/>
        <end position="166"/>
    </location>
</feature>
<dbReference type="InterPro" id="IPR003784">
    <property type="entry name" value="BioY"/>
</dbReference>
<reference evidence="10 11" key="1">
    <citation type="journal article" date="2016" name="Microbiol. Immunol.">
        <title>Complete genome sequence of Streptococcus troglodytae TKU31 isolated from the oral cavity of a chimpanzee (Pan troglodytes).</title>
        <authorList>
            <person name="Okamoto M."/>
            <person name="Naito M."/>
            <person name="Miyanohara M."/>
            <person name="Imai S."/>
            <person name="Nomura Y."/>
            <person name="Saito W."/>
            <person name="Momoi Y."/>
            <person name="Takada K."/>
            <person name="Miyabe-Nishiwaki T."/>
            <person name="Tomonaga M."/>
            <person name="Hanada N."/>
        </authorList>
    </citation>
    <scope>NUCLEOTIDE SEQUENCE [LARGE SCALE GENOMIC DNA]</scope>
    <source>
        <strain evidence="11">TKU 31</strain>
    </source>
</reference>
<feature type="transmembrane region" description="Helical" evidence="9">
    <location>
        <begin position="55"/>
        <end position="72"/>
    </location>
</feature>
<feature type="transmembrane region" description="Helical" evidence="9">
    <location>
        <begin position="111"/>
        <end position="134"/>
    </location>
</feature>
<keyword evidence="3 8" id="KW-0813">Transport</keyword>
<evidence type="ECO:0000313" key="11">
    <source>
        <dbReference type="Proteomes" id="UP000217758"/>
    </source>
</evidence>
<proteinExistence type="inferred from homology"/>
<evidence type="ECO:0000256" key="2">
    <source>
        <dbReference type="ARBA" id="ARBA00010692"/>
    </source>
</evidence>
<sequence>MKTKSTVLIAMMIALIIALGFIPGIPLGFIPVPIILQNMGIMLAGALLGPKRGFLAVLIFLLLVALGLPVLSGGHGNIAVFIGPSAGYLLAYPFAAFFIGLFTEKLDNSPFLVEFICIWLIGFLFIDAMGAIGLTIQSHLPLDKSLLSNLVFIPGDTIKVLIVTFIHRRFKNNPLLQV</sequence>
<keyword evidence="4 8" id="KW-1003">Cell membrane</keyword>
<name>A0A1L7LHD9_9STRE</name>
<comment type="similarity">
    <text evidence="2 8">Belongs to the BioY family.</text>
</comment>
<evidence type="ECO:0000256" key="5">
    <source>
        <dbReference type="ARBA" id="ARBA00022692"/>
    </source>
</evidence>
<keyword evidence="6 9" id="KW-1133">Transmembrane helix</keyword>
<keyword evidence="5 9" id="KW-0812">Transmembrane</keyword>
<evidence type="ECO:0000256" key="6">
    <source>
        <dbReference type="ARBA" id="ARBA00022989"/>
    </source>
</evidence>
<keyword evidence="7 8" id="KW-0472">Membrane</keyword>
<organism evidence="10 11">
    <name type="scientific">Streptococcus troglodytae</name>
    <dbReference type="NCBI Taxonomy" id="1111760"/>
    <lineage>
        <taxon>Bacteria</taxon>
        <taxon>Bacillati</taxon>
        <taxon>Bacillota</taxon>
        <taxon>Bacilli</taxon>
        <taxon>Lactobacillales</taxon>
        <taxon>Streptococcaceae</taxon>
        <taxon>Streptococcus</taxon>
    </lineage>
</organism>
<evidence type="ECO:0000313" key="10">
    <source>
        <dbReference type="EMBL" id="BAQ23586.1"/>
    </source>
</evidence>
<dbReference type="PIRSF" id="PIRSF016661">
    <property type="entry name" value="BioY"/>
    <property type="match status" value="1"/>
</dbReference>
<dbReference type="Gene3D" id="1.10.1760.20">
    <property type="match status" value="1"/>
</dbReference>
<dbReference type="EMBL" id="AP014612">
    <property type="protein sequence ID" value="BAQ23586.1"/>
    <property type="molecule type" value="Genomic_DNA"/>
</dbReference>
<dbReference type="KEGG" id="strg:SRT_03250"/>
<gene>
    <name evidence="10" type="ORF">SRT_03250</name>
</gene>
<protein>
    <recommendedName>
        <fullName evidence="8">Biotin transporter</fullName>
    </recommendedName>
</protein>
<evidence type="ECO:0000256" key="7">
    <source>
        <dbReference type="ARBA" id="ARBA00023136"/>
    </source>
</evidence>
<feature type="transmembrane region" description="Helical" evidence="9">
    <location>
        <begin position="7"/>
        <end position="24"/>
    </location>
</feature>
<dbReference type="Pfam" id="PF02632">
    <property type="entry name" value="BioY"/>
    <property type="match status" value="1"/>
</dbReference>
<comment type="subcellular location">
    <subcellularLocation>
        <location evidence="1 8">Cell membrane</location>
        <topology evidence="1 8">Multi-pass membrane protein</topology>
    </subcellularLocation>
</comment>
<dbReference type="GO" id="GO:0015225">
    <property type="term" value="F:biotin transmembrane transporter activity"/>
    <property type="evidence" value="ECO:0007669"/>
    <property type="project" value="UniProtKB-UniRule"/>
</dbReference>
<dbReference type="AlphaFoldDB" id="A0A1L7LHD9"/>
<feature type="transmembrane region" description="Helical" evidence="9">
    <location>
        <begin position="78"/>
        <end position="99"/>
    </location>
</feature>
<dbReference type="PANTHER" id="PTHR34295">
    <property type="entry name" value="BIOTIN TRANSPORTER BIOY"/>
    <property type="match status" value="1"/>
</dbReference>
<evidence type="ECO:0000256" key="1">
    <source>
        <dbReference type="ARBA" id="ARBA00004651"/>
    </source>
</evidence>
<dbReference type="Proteomes" id="UP000217758">
    <property type="component" value="Chromosome"/>
</dbReference>
<keyword evidence="11" id="KW-1185">Reference proteome</keyword>
<evidence type="ECO:0000256" key="3">
    <source>
        <dbReference type="ARBA" id="ARBA00022448"/>
    </source>
</evidence>
<evidence type="ECO:0000256" key="8">
    <source>
        <dbReference type="PIRNR" id="PIRNR016661"/>
    </source>
</evidence>
<accession>A0A1L7LHD9</accession>
<dbReference type="PANTHER" id="PTHR34295:SF4">
    <property type="entry name" value="BIOTIN TRANSPORTER BIOY-RELATED"/>
    <property type="match status" value="1"/>
</dbReference>
<dbReference type="GO" id="GO:0005886">
    <property type="term" value="C:plasma membrane"/>
    <property type="evidence" value="ECO:0007669"/>
    <property type="project" value="UniProtKB-SubCell"/>
</dbReference>
<feature type="transmembrane region" description="Helical" evidence="9">
    <location>
        <begin position="30"/>
        <end position="48"/>
    </location>
</feature>
<evidence type="ECO:0000256" key="9">
    <source>
        <dbReference type="SAM" id="Phobius"/>
    </source>
</evidence>